<keyword evidence="6" id="KW-1185">Reference proteome</keyword>
<evidence type="ECO:0000313" key="5">
    <source>
        <dbReference type="EMBL" id="ADV45646.1"/>
    </source>
</evidence>
<dbReference type="GO" id="GO:0003677">
    <property type="term" value="F:DNA binding"/>
    <property type="evidence" value="ECO:0007669"/>
    <property type="project" value="InterPro"/>
</dbReference>
<dbReference type="RefSeq" id="WP_013553342.1">
    <property type="nucleotide sequence ID" value="NC_014935.1"/>
</dbReference>
<reference evidence="5 6" key="1">
    <citation type="journal article" date="2011" name="Stand. Genomic Sci.">
        <title>Complete genome sequence of Nitratifractor salsuginis type strain (E9I37-1).</title>
        <authorList>
            <person name="Anderson I."/>
            <person name="Sikorski J."/>
            <person name="Zeytun A."/>
            <person name="Nolan M."/>
            <person name="Lapidus A."/>
            <person name="Lucas S."/>
            <person name="Hammon N."/>
            <person name="Deshpande S."/>
            <person name="Cheng J.F."/>
            <person name="Tapia R."/>
            <person name="Han C."/>
            <person name="Goodwin L."/>
            <person name="Pitluck S."/>
            <person name="Liolios K."/>
            <person name="Pagani I."/>
            <person name="Ivanova N."/>
            <person name="Huntemann M."/>
            <person name="Mavromatis K."/>
            <person name="Ovchinikova G."/>
            <person name="Pati A."/>
            <person name="Chen A."/>
            <person name="Palaniappan K."/>
            <person name="Land M."/>
            <person name="Hauser L."/>
            <person name="Brambilla E.M."/>
            <person name="Ngatchou-Djao O.D."/>
            <person name="Rohde M."/>
            <person name="Tindall B.J."/>
            <person name="Goker M."/>
            <person name="Detter J.C."/>
            <person name="Woyke T."/>
            <person name="Bristow J."/>
            <person name="Eisen J.A."/>
            <person name="Markowitz V."/>
            <person name="Hugenholtz P."/>
            <person name="Klenk H.P."/>
            <person name="Kyrpides N.C."/>
        </authorList>
    </citation>
    <scope>NUCLEOTIDE SEQUENCE [LARGE SCALE GENOMIC DNA]</scope>
    <source>
        <strain evidence="6">DSM 16511 / JCM 12458 / E9I37-1</strain>
    </source>
</reference>
<protein>
    <submittedName>
        <fullName evidence="5">DNA polymerase III delta</fullName>
    </submittedName>
</protein>
<dbReference type="NCBIfam" id="NF006302">
    <property type="entry name" value="PRK08487.1-5"/>
    <property type="match status" value="1"/>
</dbReference>
<dbReference type="HOGENOM" id="CLU_073022_0_0_7"/>
<dbReference type="STRING" id="749222.Nitsa_0376"/>
<dbReference type="PANTHER" id="PTHR34388">
    <property type="entry name" value="DNA POLYMERASE III SUBUNIT DELTA"/>
    <property type="match status" value="1"/>
</dbReference>
<dbReference type="Gene3D" id="3.40.50.300">
    <property type="entry name" value="P-loop containing nucleotide triphosphate hydrolases"/>
    <property type="match status" value="1"/>
</dbReference>
<keyword evidence="3" id="KW-0235">DNA replication</keyword>
<sequence>MYQREFEQRLKEGLPNAVLLYGDNAYLIEETIERYRKELDASETLLAMYHDEYDFERARSYLSQSSLFGGTNFLLIRRDKKIPKKELDTLIALTQKNPDNYFLFDFRGEARDAKGMQSSFPEKKGGIWVRFFEPNPREGVAILRRKAEALGLQIDDYALNHLLTLLENNLALAAKELEKLSILQCPVSTKEIDRLVYSSAPLAVEKLLVDLFNKKPIDETLERLLDLGANEYEILRATQFFVHQIFLFHAYIRIHGVADSKAILGYKLPKHVEQQKAALSARIKPATWIKIHDHLLSSELQLKKSRSDYRETELYGVLIRLQSLL</sequence>
<dbReference type="InterPro" id="IPR005790">
    <property type="entry name" value="DNA_polIII_delta"/>
</dbReference>
<dbReference type="SUPFAM" id="SSF52540">
    <property type="entry name" value="P-loop containing nucleoside triphosphate hydrolases"/>
    <property type="match status" value="1"/>
</dbReference>
<accession>E6WZY8</accession>
<dbReference type="GO" id="GO:0006261">
    <property type="term" value="P:DNA-templated DNA replication"/>
    <property type="evidence" value="ECO:0007669"/>
    <property type="project" value="TreeGrafter"/>
</dbReference>
<dbReference type="OrthoDB" id="5329738at2"/>
<evidence type="ECO:0000313" key="6">
    <source>
        <dbReference type="Proteomes" id="UP000008633"/>
    </source>
</evidence>
<dbReference type="EMBL" id="CP002452">
    <property type="protein sequence ID" value="ADV45646.1"/>
    <property type="molecule type" value="Genomic_DNA"/>
</dbReference>
<keyword evidence="1" id="KW-0808">Transferase</keyword>
<dbReference type="KEGG" id="nsa:Nitsa_0376"/>
<dbReference type="Gene3D" id="1.10.8.60">
    <property type="match status" value="1"/>
</dbReference>
<evidence type="ECO:0000256" key="1">
    <source>
        <dbReference type="ARBA" id="ARBA00022679"/>
    </source>
</evidence>
<keyword evidence="4" id="KW-0239">DNA-directed DNA polymerase</keyword>
<dbReference type="eggNOG" id="COG1466">
    <property type="taxonomic scope" value="Bacteria"/>
</dbReference>
<dbReference type="PANTHER" id="PTHR34388:SF1">
    <property type="entry name" value="DNA POLYMERASE III SUBUNIT DELTA"/>
    <property type="match status" value="1"/>
</dbReference>
<evidence type="ECO:0000256" key="4">
    <source>
        <dbReference type="ARBA" id="ARBA00022932"/>
    </source>
</evidence>
<evidence type="ECO:0000256" key="3">
    <source>
        <dbReference type="ARBA" id="ARBA00022705"/>
    </source>
</evidence>
<dbReference type="AlphaFoldDB" id="E6WZY8"/>
<reference evidence="6" key="2">
    <citation type="submission" date="2011-01" db="EMBL/GenBank/DDBJ databases">
        <title>The complete genome of Nitratifractor salsuginis DSM 16511.</title>
        <authorList>
            <consortium name="US DOE Joint Genome Institute (JGI-PGF)"/>
            <person name="Lucas S."/>
            <person name="Copeland A."/>
            <person name="Lapidus A."/>
            <person name="Bruce D."/>
            <person name="Goodwin L."/>
            <person name="Pitluck S."/>
            <person name="Kyrpides N."/>
            <person name="Mavromatis K."/>
            <person name="Ivanova N."/>
            <person name="Mikhailova N."/>
            <person name="Zeytun A."/>
            <person name="Detter J.C."/>
            <person name="Tapia R."/>
            <person name="Han C."/>
            <person name="Land M."/>
            <person name="Hauser L."/>
            <person name="Markowitz V."/>
            <person name="Cheng J.-F."/>
            <person name="Hugenholtz P."/>
            <person name="Woyke T."/>
            <person name="Wu D."/>
            <person name="Tindall B."/>
            <person name="Schuetze A."/>
            <person name="Brambilla E."/>
            <person name="Klenk H.-P."/>
            <person name="Eisen J.A."/>
        </authorList>
    </citation>
    <scope>NUCLEOTIDE SEQUENCE [LARGE SCALE GENOMIC DNA]</scope>
    <source>
        <strain evidence="6">DSM 16511 / JCM 12458 / E9I37-1</strain>
    </source>
</reference>
<dbReference type="NCBIfam" id="TIGR01128">
    <property type="entry name" value="holA"/>
    <property type="match status" value="1"/>
</dbReference>
<dbReference type="InterPro" id="IPR027417">
    <property type="entry name" value="P-loop_NTPase"/>
</dbReference>
<dbReference type="GO" id="GO:0003887">
    <property type="term" value="F:DNA-directed DNA polymerase activity"/>
    <property type="evidence" value="ECO:0007669"/>
    <property type="project" value="UniProtKB-KW"/>
</dbReference>
<name>E6WZY8_NITSE</name>
<dbReference type="Proteomes" id="UP000008633">
    <property type="component" value="Chromosome"/>
</dbReference>
<keyword evidence="2" id="KW-0548">Nucleotidyltransferase</keyword>
<gene>
    <name evidence="5" type="ordered locus">Nitsa_0376</name>
</gene>
<proteinExistence type="predicted"/>
<evidence type="ECO:0000256" key="2">
    <source>
        <dbReference type="ARBA" id="ARBA00022695"/>
    </source>
</evidence>
<dbReference type="GO" id="GO:0009360">
    <property type="term" value="C:DNA polymerase III complex"/>
    <property type="evidence" value="ECO:0007669"/>
    <property type="project" value="TreeGrafter"/>
</dbReference>
<organism evidence="5 6">
    <name type="scientific">Nitratifractor salsuginis (strain DSM 16511 / JCM 12458 / E9I37-1)</name>
    <dbReference type="NCBI Taxonomy" id="749222"/>
    <lineage>
        <taxon>Bacteria</taxon>
        <taxon>Pseudomonadati</taxon>
        <taxon>Campylobacterota</taxon>
        <taxon>Epsilonproteobacteria</taxon>
        <taxon>Campylobacterales</taxon>
        <taxon>Sulfurovaceae</taxon>
        <taxon>Nitratifractor</taxon>
    </lineage>
</organism>